<keyword evidence="3" id="KW-1185">Reference proteome</keyword>
<dbReference type="AlphaFoldDB" id="A0A7R7DRA5"/>
<feature type="region of interest" description="Disordered" evidence="1">
    <location>
        <begin position="47"/>
        <end position="66"/>
    </location>
</feature>
<sequence>MRGRTRWFEGLVGSRGPAELVPRGARRPTGARFPGYRSEASFHRVASHAPDYDRECSNNAYDTQAS</sequence>
<reference evidence="2 3" key="1">
    <citation type="submission" date="2020-08" db="EMBL/GenBank/DDBJ databases">
        <title>Whole genome shotgun sequence of Actinocatenispora thailandica NBRC 105041.</title>
        <authorList>
            <person name="Komaki H."/>
            <person name="Tamura T."/>
        </authorList>
    </citation>
    <scope>NUCLEOTIDE SEQUENCE [LARGE SCALE GENOMIC DNA]</scope>
    <source>
        <strain evidence="2 3">NBRC 105041</strain>
    </source>
</reference>
<protein>
    <submittedName>
        <fullName evidence="2">Uncharacterized protein</fullName>
    </submittedName>
</protein>
<evidence type="ECO:0000256" key="1">
    <source>
        <dbReference type="SAM" id="MobiDB-lite"/>
    </source>
</evidence>
<organism evidence="2 3">
    <name type="scientific">Actinocatenispora thailandica</name>
    <dbReference type="NCBI Taxonomy" id="227318"/>
    <lineage>
        <taxon>Bacteria</taxon>
        <taxon>Bacillati</taxon>
        <taxon>Actinomycetota</taxon>
        <taxon>Actinomycetes</taxon>
        <taxon>Micromonosporales</taxon>
        <taxon>Micromonosporaceae</taxon>
        <taxon>Actinocatenispora</taxon>
    </lineage>
</organism>
<proteinExistence type="predicted"/>
<dbReference type="EMBL" id="AP023355">
    <property type="protein sequence ID" value="BCJ36430.1"/>
    <property type="molecule type" value="Genomic_DNA"/>
</dbReference>
<accession>A0A7R7DRA5</accession>
<gene>
    <name evidence="2" type="ORF">Athai_39330</name>
</gene>
<evidence type="ECO:0000313" key="2">
    <source>
        <dbReference type="EMBL" id="BCJ36430.1"/>
    </source>
</evidence>
<evidence type="ECO:0000313" key="3">
    <source>
        <dbReference type="Proteomes" id="UP000611640"/>
    </source>
</evidence>
<name>A0A7R7DRA5_9ACTN</name>
<dbReference type="KEGG" id="atl:Athai_39330"/>
<feature type="compositionally biased region" description="Polar residues" evidence="1">
    <location>
        <begin position="57"/>
        <end position="66"/>
    </location>
</feature>
<dbReference type="Proteomes" id="UP000611640">
    <property type="component" value="Chromosome"/>
</dbReference>